<evidence type="ECO:0000256" key="2">
    <source>
        <dbReference type="ARBA" id="ARBA00023125"/>
    </source>
</evidence>
<dbReference type="EMBL" id="QOHR01000013">
    <property type="protein sequence ID" value="REC56199.1"/>
    <property type="molecule type" value="Genomic_DNA"/>
</dbReference>
<dbReference type="SUPFAM" id="SSF46785">
    <property type="entry name" value="Winged helix' DNA-binding domain"/>
    <property type="match status" value="1"/>
</dbReference>
<keyword evidence="3" id="KW-0804">Transcription</keyword>
<reference evidence="5 6" key="1">
    <citation type="journal article" date="2017" name="Int. J. Syst. Evol. Microbiol.">
        <title>Rhodosalinus sediminis gen. nov., sp. nov., isolated from marine saltern.</title>
        <authorList>
            <person name="Guo L.Y."/>
            <person name="Ling S.K."/>
            <person name="Li C.M."/>
            <person name="Chen G.J."/>
            <person name="Du Z.J."/>
        </authorList>
    </citation>
    <scope>NUCLEOTIDE SEQUENCE [LARGE SCALE GENOMIC DNA]</scope>
    <source>
        <strain evidence="5 6">WDN1C137</strain>
    </source>
</reference>
<sequence>MAQAARKGRAMQNSALTGTAAAGAPLPAHEQVYRDLRDRVLFGELAPGAPVTIQGLVAATGAGMTPVREAIRRLVADGALAAHGNRRVSVPVLGPGDVEELLFARLALEPELARRAALRADAAGRAALAAEDAALDGAIARGDVAGYLRHNHGFHARLYALAAAPVLEGIAAGLWLRFGPSMRVVCGRAGTGRMPDRHKEILAALEAGDATRAGEAMARDVADGMALLAQAPGDSIDSP</sequence>
<dbReference type="Pfam" id="PF00392">
    <property type="entry name" value="GntR"/>
    <property type="match status" value="1"/>
</dbReference>
<organism evidence="5 6">
    <name type="scientific">Rhodosalinus sediminis</name>
    <dbReference type="NCBI Taxonomy" id="1940533"/>
    <lineage>
        <taxon>Bacteria</taxon>
        <taxon>Pseudomonadati</taxon>
        <taxon>Pseudomonadota</taxon>
        <taxon>Alphaproteobacteria</taxon>
        <taxon>Rhodobacterales</taxon>
        <taxon>Paracoccaceae</taxon>
        <taxon>Rhodosalinus</taxon>
    </lineage>
</organism>
<dbReference type="InterPro" id="IPR036388">
    <property type="entry name" value="WH-like_DNA-bd_sf"/>
</dbReference>
<dbReference type="PROSITE" id="PS50949">
    <property type="entry name" value="HTH_GNTR"/>
    <property type="match status" value="1"/>
</dbReference>
<dbReference type="GO" id="GO:0003677">
    <property type="term" value="F:DNA binding"/>
    <property type="evidence" value="ECO:0007669"/>
    <property type="project" value="UniProtKB-KW"/>
</dbReference>
<evidence type="ECO:0000313" key="6">
    <source>
        <dbReference type="Proteomes" id="UP000257131"/>
    </source>
</evidence>
<dbReference type="InterPro" id="IPR036390">
    <property type="entry name" value="WH_DNA-bd_sf"/>
</dbReference>
<evidence type="ECO:0000256" key="1">
    <source>
        <dbReference type="ARBA" id="ARBA00023015"/>
    </source>
</evidence>
<dbReference type="InterPro" id="IPR008920">
    <property type="entry name" value="TF_FadR/GntR_C"/>
</dbReference>
<proteinExistence type="predicted"/>
<dbReference type="GO" id="GO:0003700">
    <property type="term" value="F:DNA-binding transcription factor activity"/>
    <property type="evidence" value="ECO:0007669"/>
    <property type="project" value="InterPro"/>
</dbReference>
<dbReference type="InterPro" id="IPR000524">
    <property type="entry name" value="Tscrpt_reg_HTH_GntR"/>
</dbReference>
<dbReference type="Gene3D" id="1.10.10.10">
    <property type="entry name" value="Winged helix-like DNA-binding domain superfamily/Winged helix DNA-binding domain"/>
    <property type="match status" value="1"/>
</dbReference>
<gene>
    <name evidence="5" type="ORF">DRV84_10260</name>
</gene>
<dbReference type="InterPro" id="IPR011711">
    <property type="entry name" value="GntR_C"/>
</dbReference>
<evidence type="ECO:0000259" key="4">
    <source>
        <dbReference type="PROSITE" id="PS50949"/>
    </source>
</evidence>
<keyword evidence="2" id="KW-0238">DNA-binding</keyword>
<dbReference type="SUPFAM" id="SSF48008">
    <property type="entry name" value="GntR ligand-binding domain-like"/>
    <property type="match status" value="1"/>
</dbReference>
<dbReference type="PANTHER" id="PTHR43537:SF39">
    <property type="entry name" value="HTH-TYPE TRANSCRIPTIONAL REGULATOR MCBR"/>
    <property type="match status" value="1"/>
</dbReference>
<feature type="domain" description="HTH gntR-type" evidence="4">
    <location>
        <begin position="26"/>
        <end position="93"/>
    </location>
</feature>
<accession>A0A3D9BRP8</accession>
<protein>
    <submittedName>
        <fullName evidence="5">GntR family transcriptional regulator</fullName>
    </submittedName>
</protein>
<dbReference type="PANTHER" id="PTHR43537">
    <property type="entry name" value="TRANSCRIPTIONAL REGULATOR, GNTR FAMILY"/>
    <property type="match status" value="1"/>
</dbReference>
<dbReference type="Pfam" id="PF07729">
    <property type="entry name" value="FCD"/>
    <property type="match status" value="1"/>
</dbReference>
<dbReference type="Gene3D" id="1.20.120.530">
    <property type="entry name" value="GntR ligand-binding domain-like"/>
    <property type="match status" value="1"/>
</dbReference>
<comment type="caution">
    <text evidence="5">The sequence shown here is derived from an EMBL/GenBank/DDBJ whole genome shotgun (WGS) entry which is preliminary data.</text>
</comment>
<evidence type="ECO:0000256" key="3">
    <source>
        <dbReference type="ARBA" id="ARBA00023163"/>
    </source>
</evidence>
<name>A0A3D9BRP8_9RHOB</name>
<dbReference type="AlphaFoldDB" id="A0A3D9BRP8"/>
<dbReference type="Proteomes" id="UP000257131">
    <property type="component" value="Unassembled WGS sequence"/>
</dbReference>
<dbReference type="OrthoDB" id="9815654at2"/>
<evidence type="ECO:0000313" key="5">
    <source>
        <dbReference type="EMBL" id="REC56199.1"/>
    </source>
</evidence>
<keyword evidence="1" id="KW-0805">Transcription regulation</keyword>
<dbReference type="SMART" id="SM00345">
    <property type="entry name" value="HTH_GNTR"/>
    <property type="match status" value="1"/>
</dbReference>
<keyword evidence="6" id="KW-1185">Reference proteome</keyword>
<dbReference type="SMART" id="SM00895">
    <property type="entry name" value="FCD"/>
    <property type="match status" value="1"/>
</dbReference>